<reference evidence="2 3" key="1">
    <citation type="submission" date="2018-11" db="EMBL/GenBank/DDBJ databases">
        <title>Genome assembly of Steccherinum ochraceum LE-BIN_3174, the white-rot fungus of the Steccherinaceae family (The Residual Polyporoid clade, Polyporales, Basidiomycota).</title>
        <authorList>
            <person name="Fedorova T.V."/>
            <person name="Glazunova O.A."/>
            <person name="Landesman E.O."/>
            <person name="Moiseenko K.V."/>
            <person name="Psurtseva N.V."/>
            <person name="Savinova O.S."/>
            <person name="Shakhova N.V."/>
            <person name="Tyazhelova T.V."/>
            <person name="Vasina D.V."/>
        </authorList>
    </citation>
    <scope>NUCLEOTIDE SEQUENCE [LARGE SCALE GENOMIC DNA]</scope>
    <source>
        <strain evidence="2 3">LE-BIN_3174</strain>
    </source>
</reference>
<sequence>MNDVSILLSPVLQSRREQVIIVHLEARYGQKFYLEIENLNPARPNHPGSKYVNNEVQVDGRVLAHNRDNHPFRVLVAALSKKFVHGADYKQVFAFPEELTAEESRYMRYASRRTHSPHIGEITLRFRFDTWKECWFGPYRDSDDSSDESDGRRSPPLPRRERHEKEVTVVFYYYLTHVPGLVNEPLRGTSGSVVGELGEGMDIDIEKQEDEDREPASVREDSRSRNGRHRARSSRQPGLMSKDLDEITRDINAFTHVVFAKTCEEVQDKSAKRDLQTTICVLKQGIEKKKERQSELLRELQESTSQRVKVEVTDLTMDDD</sequence>
<feature type="region of interest" description="Disordered" evidence="1">
    <location>
        <begin position="185"/>
        <end position="242"/>
    </location>
</feature>
<accession>A0A4R0R2T6</accession>
<feature type="region of interest" description="Disordered" evidence="1">
    <location>
        <begin position="141"/>
        <end position="161"/>
    </location>
</feature>
<organism evidence="2 3">
    <name type="scientific">Steccherinum ochraceum</name>
    <dbReference type="NCBI Taxonomy" id="92696"/>
    <lineage>
        <taxon>Eukaryota</taxon>
        <taxon>Fungi</taxon>
        <taxon>Dikarya</taxon>
        <taxon>Basidiomycota</taxon>
        <taxon>Agaricomycotina</taxon>
        <taxon>Agaricomycetes</taxon>
        <taxon>Polyporales</taxon>
        <taxon>Steccherinaceae</taxon>
        <taxon>Steccherinum</taxon>
    </lineage>
</organism>
<dbReference type="Proteomes" id="UP000292702">
    <property type="component" value="Unassembled WGS sequence"/>
</dbReference>
<protein>
    <submittedName>
        <fullName evidence="2">Uncharacterized protein</fullName>
    </submittedName>
</protein>
<evidence type="ECO:0000313" key="3">
    <source>
        <dbReference type="Proteomes" id="UP000292702"/>
    </source>
</evidence>
<name>A0A4R0R2T6_9APHY</name>
<feature type="compositionally biased region" description="Acidic residues" evidence="1">
    <location>
        <begin position="199"/>
        <end position="213"/>
    </location>
</feature>
<keyword evidence="3" id="KW-1185">Reference proteome</keyword>
<dbReference type="AlphaFoldDB" id="A0A4R0R2T6"/>
<evidence type="ECO:0000313" key="2">
    <source>
        <dbReference type="EMBL" id="TCD60276.1"/>
    </source>
</evidence>
<comment type="caution">
    <text evidence="2">The sequence shown here is derived from an EMBL/GenBank/DDBJ whole genome shotgun (WGS) entry which is preliminary data.</text>
</comment>
<gene>
    <name evidence="2" type="ORF">EIP91_010440</name>
</gene>
<proteinExistence type="predicted"/>
<feature type="compositionally biased region" description="Basic and acidic residues" evidence="1">
    <location>
        <begin position="214"/>
        <end position="224"/>
    </location>
</feature>
<evidence type="ECO:0000256" key="1">
    <source>
        <dbReference type="SAM" id="MobiDB-lite"/>
    </source>
</evidence>
<feature type="compositionally biased region" description="Basic and acidic residues" evidence="1">
    <location>
        <begin position="149"/>
        <end position="161"/>
    </location>
</feature>
<dbReference type="EMBL" id="RWJN01000626">
    <property type="protein sequence ID" value="TCD60276.1"/>
    <property type="molecule type" value="Genomic_DNA"/>
</dbReference>